<name>A0A176RTU8_9GAMM</name>
<reference evidence="1 2" key="1">
    <citation type="submission" date="2016-05" db="EMBL/GenBank/DDBJ databases">
        <title>Single-cell genome of chain-forming Candidatus Thiomargarita nelsonii and comparison to other large sulfur-oxidizing bacteria.</title>
        <authorList>
            <person name="Winkel M."/>
            <person name="Salman V."/>
            <person name="Woyke T."/>
            <person name="Schulz-Vogt H."/>
            <person name="Richter M."/>
            <person name="Flood B."/>
            <person name="Bailey J."/>
            <person name="Amann R."/>
            <person name="Mussmann M."/>
        </authorList>
    </citation>
    <scope>NUCLEOTIDE SEQUENCE [LARGE SCALE GENOMIC DNA]</scope>
    <source>
        <strain evidence="1 2">THI036</strain>
    </source>
</reference>
<proteinExistence type="predicted"/>
<dbReference type="EMBL" id="LUTY01002914">
    <property type="protein sequence ID" value="OAD19169.1"/>
    <property type="molecule type" value="Genomic_DNA"/>
</dbReference>
<organism evidence="1 2">
    <name type="scientific">Candidatus Thiomargarita nelsonii</name>
    <dbReference type="NCBI Taxonomy" id="1003181"/>
    <lineage>
        <taxon>Bacteria</taxon>
        <taxon>Pseudomonadati</taxon>
        <taxon>Pseudomonadota</taxon>
        <taxon>Gammaproteobacteria</taxon>
        <taxon>Thiotrichales</taxon>
        <taxon>Thiotrichaceae</taxon>
        <taxon>Thiomargarita</taxon>
    </lineage>
</organism>
<keyword evidence="2" id="KW-1185">Reference proteome</keyword>
<dbReference type="AlphaFoldDB" id="A0A176RTU8"/>
<comment type="caution">
    <text evidence="1">The sequence shown here is derived from an EMBL/GenBank/DDBJ whole genome shotgun (WGS) entry which is preliminary data.</text>
</comment>
<evidence type="ECO:0000313" key="2">
    <source>
        <dbReference type="Proteomes" id="UP000076962"/>
    </source>
</evidence>
<dbReference type="Proteomes" id="UP000076962">
    <property type="component" value="Unassembled WGS sequence"/>
</dbReference>
<sequence>AKGSSGNIYRIFPMQAFKGKVVNNFNPVLPGVDYYVPKKDKAFSLGGSAGKETLYFIVSKQPEVELESRYSQILHARSIKTQATEMVAASRGFEEEVLSRDITDIVYDPVSEQKQTYEINEAGKQFIVIRDRLLSCDGCVSRVSYELR</sequence>
<feature type="non-terminal residue" evidence="1">
    <location>
        <position position="1"/>
    </location>
</feature>
<gene>
    <name evidence="1" type="ORF">THIOM_005210</name>
</gene>
<evidence type="ECO:0000313" key="1">
    <source>
        <dbReference type="EMBL" id="OAD19169.1"/>
    </source>
</evidence>
<protein>
    <submittedName>
        <fullName evidence="1">Uncharacterized protein</fullName>
    </submittedName>
</protein>
<accession>A0A176RTU8</accession>